<dbReference type="AlphaFoldDB" id="A0A0D0D629"/>
<organism evidence="1 2">
    <name type="scientific">Paxillus rubicundulus Ve08.2h10</name>
    <dbReference type="NCBI Taxonomy" id="930991"/>
    <lineage>
        <taxon>Eukaryota</taxon>
        <taxon>Fungi</taxon>
        <taxon>Dikarya</taxon>
        <taxon>Basidiomycota</taxon>
        <taxon>Agaricomycotina</taxon>
        <taxon>Agaricomycetes</taxon>
        <taxon>Agaricomycetidae</taxon>
        <taxon>Boletales</taxon>
        <taxon>Paxilineae</taxon>
        <taxon>Paxillaceae</taxon>
        <taxon>Paxillus</taxon>
    </lineage>
</organism>
<dbReference type="OrthoDB" id="2423954at2759"/>
<accession>A0A0D0D629</accession>
<name>A0A0D0D629_9AGAM</name>
<dbReference type="InterPro" id="IPR012337">
    <property type="entry name" value="RNaseH-like_sf"/>
</dbReference>
<gene>
    <name evidence="1" type="ORF">PAXRUDRAFT_172564</name>
</gene>
<dbReference type="EMBL" id="KN828042">
    <property type="protein sequence ID" value="KIK75534.1"/>
    <property type="molecule type" value="Genomic_DNA"/>
</dbReference>
<dbReference type="HOGENOM" id="CLU_1839928_0_0_1"/>
<dbReference type="InParanoid" id="A0A0D0D629"/>
<reference evidence="1 2" key="1">
    <citation type="submission" date="2014-04" db="EMBL/GenBank/DDBJ databases">
        <authorList>
            <consortium name="DOE Joint Genome Institute"/>
            <person name="Kuo A."/>
            <person name="Kohler A."/>
            <person name="Jargeat P."/>
            <person name="Nagy L.G."/>
            <person name="Floudas D."/>
            <person name="Copeland A."/>
            <person name="Barry K.W."/>
            <person name="Cichocki N."/>
            <person name="Veneault-Fourrey C."/>
            <person name="LaButti K."/>
            <person name="Lindquist E.A."/>
            <person name="Lipzen A."/>
            <person name="Lundell T."/>
            <person name="Morin E."/>
            <person name="Murat C."/>
            <person name="Sun H."/>
            <person name="Tunlid A."/>
            <person name="Henrissat B."/>
            <person name="Grigoriev I.V."/>
            <person name="Hibbett D.S."/>
            <person name="Martin F."/>
            <person name="Nordberg H.P."/>
            <person name="Cantor M.N."/>
            <person name="Hua S.X."/>
        </authorList>
    </citation>
    <scope>NUCLEOTIDE SEQUENCE [LARGE SCALE GENOMIC DNA]</scope>
    <source>
        <strain evidence="1 2">Ve08.2h10</strain>
    </source>
</reference>
<reference evidence="2" key="2">
    <citation type="submission" date="2015-01" db="EMBL/GenBank/DDBJ databases">
        <title>Evolutionary Origins and Diversification of the Mycorrhizal Mutualists.</title>
        <authorList>
            <consortium name="DOE Joint Genome Institute"/>
            <consortium name="Mycorrhizal Genomics Consortium"/>
            <person name="Kohler A."/>
            <person name="Kuo A."/>
            <person name="Nagy L.G."/>
            <person name="Floudas D."/>
            <person name="Copeland A."/>
            <person name="Barry K.W."/>
            <person name="Cichocki N."/>
            <person name="Veneault-Fourrey C."/>
            <person name="LaButti K."/>
            <person name="Lindquist E.A."/>
            <person name="Lipzen A."/>
            <person name="Lundell T."/>
            <person name="Morin E."/>
            <person name="Murat C."/>
            <person name="Riley R."/>
            <person name="Ohm R."/>
            <person name="Sun H."/>
            <person name="Tunlid A."/>
            <person name="Henrissat B."/>
            <person name="Grigoriev I.V."/>
            <person name="Hibbett D.S."/>
            <person name="Martin F."/>
        </authorList>
    </citation>
    <scope>NUCLEOTIDE SEQUENCE [LARGE SCALE GENOMIC DNA]</scope>
    <source>
        <strain evidence="2">Ve08.2h10</strain>
    </source>
</reference>
<proteinExistence type="predicted"/>
<evidence type="ECO:0000313" key="1">
    <source>
        <dbReference type="EMBL" id="KIK75534.1"/>
    </source>
</evidence>
<dbReference type="Proteomes" id="UP000054538">
    <property type="component" value="Unassembled WGS sequence"/>
</dbReference>
<protein>
    <recommendedName>
        <fullName evidence="3">DUF659 domain-containing protein</fullName>
    </recommendedName>
</protein>
<keyword evidence="2" id="KW-1185">Reference proteome</keyword>
<feature type="non-terminal residue" evidence="1">
    <location>
        <position position="140"/>
    </location>
</feature>
<dbReference type="SUPFAM" id="SSF53098">
    <property type="entry name" value="Ribonuclease H-like"/>
    <property type="match status" value="1"/>
</dbReference>
<dbReference type="STRING" id="930991.A0A0D0D629"/>
<evidence type="ECO:0008006" key="3">
    <source>
        <dbReference type="Google" id="ProtNLM"/>
    </source>
</evidence>
<evidence type="ECO:0000313" key="2">
    <source>
        <dbReference type="Proteomes" id="UP000054538"/>
    </source>
</evidence>
<sequence>TDVGGDSAKMRRLLVQKFPHLTVVDCWAHQVNLIVGDIFKLKGVFAKIIDDALEVVKWFNNHSQALGILCSVQRSKLEAVLCLILPVLMRWTSHYLCICRLLELELMFKETLLQYSNKLLLTAGPKTDAKRKAAEVIAIV</sequence>